<evidence type="ECO:0000313" key="4">
    <source>
        <dbReference type="EMBL" id="MBK8888942.1"/>
    </source>
</evidence>
<organism evidence="4 5">
    <name type="scientific">Candidatus Dechloromonas phosphorivorans</name>
    <dbReference type="NCBI Taxonomy" id="2899244"/>
    <lineage>
        <taxon>Bacteria</taxon>
        <taxon>Pseudomonadati</taxon>
        <taxon>Pseudomonadota</taxon>
        <taxon>Betaproteobacteria</taxon>
        <taxon>Rhodocyclales</taxon>
        <taxon>Azonexaceae</taxon>
        <taxon>Dechloromonas</taxon>
    </lineage>
</organism>
<name>A0A9D7LR25_9RHOO</name>
<reference evidence="4" key="1">
    <citation type="submission" date="2020-10" db="EMBL/GenBank/DDBJ databases">
        <title>Connecting structure to function with the recovery of over 1000 high-quality activated sludge metagenome-assembled genomes encoding full-length rRNA genes using long-read sequencing.</title>
        <authorList>
            <person name="Singleton C.M."/>
            <person name="Petriglieri F."/>
            <person name="Kristensen J.M."/>
            <person name="Kirkegaard R.H."/>
            <person name="Michaelsen T.Y."/>
            <person name="Andersen M.H."/>
            <person name="Karst S.M."/>
            <person name="Dueholm M.S."/>
            <person name="Nielsen P.H."/>
            <person name="Albertsen M."/>
        </authorList>
    </citation>
    <scope>NUCLEOTIDE SEQUENCE</scope>
    <source>
        <strain evidence="4">OdNE_18-Q3-R46-58_BAT3C.305</strain>
    </source>
</reference>
<dbReference type="AlphaFoldDB" id="A0A9D7LR25"/>
<accession>A0A9D7LR25</accession>
<keyword evidence="2" id="KW-0812">Transmembrane</keyword>
<feature type="compositionally biased region" description="Basic and acidic residues" evidence="1">
    <location>
        <begin position="142"/>
        <end position="153"/>
    </location>
</feature>
<dbReference type="GO" id="GO:0007165">
    <property type="term" value="P:signal transduction"/>
    <property type="evidence" value="ECO:0007669"/>
    <property type="project" value="InterPro"/>
</dbReference>
<dbReference type="InterPro" id="IPR000157">
    <property type="entry name" value="TIR_dom"/>
</dbReference>
<sequence length="305" mass="32933">MSDIFLSYTEQDREQARRIAAALESVGWAVWWDRRIPAGETWRSVLEDALQNMRCMIVLWSARSIESEWVSEEATEGRRLEKLVPVLIEPVRPPAGFREIQAADLTNWDGSLEFEGMRMLVADLEHLLGNPVPGATDIPKTSSDHGHPYDPADRAGGATTTDRWKGRGLSAIAVVGALLLAAGAVFFALSSREPTTVTPQASETGPQQPAKPSPAEPTLEPAIHSPPAPATVTSAPRQPAPKTTTPSANPAAVANPNLAARPAASRRAETARATSTRCADLVARIQLGESLSYEAQDTFRKECQQ</sequence>
<evidence type="ECO:0000256" key="2">
    <source>
        <dbReference type="SAM" id="Phobius"/>
    </source>
</evidence>
<keyword evidence="2" id="KW-0472">Membrane</keyword>
<evidence type="ECO:0000256" key="1">
    <source>
        <dbReference type="SAM" id="MobiDB-lite"/>
    </source>
</evidence>
<feature type="region of interest" description="Disordered" evidence="1">
    <location>
        <begin position="196"/>
        <end position="275"/>
    </location>
</feature>
<feature type="domain" description="TIR" evidence="3">
    <location>
        <begin position="1"/>
        <end position="128"/>
    </location>
</feature>
<dbReference type="PROSITE" id="PS50104">
    <property type="entry name" value="TIR"/>
    <property type="match status" value="1"/>
</dbReference>
<protein>
    <submittedName>
        <fullName evidence="4">TIR domain-containing protein</fullName>
    </submittedName>
</protein>
<proteinExistence type="predicted"/>
<feature type="region of interest" description="Disordered" evidence="1">
    <location>
        <begin position="132"/>
        <end position="161"/>
    </location>
</feature>
<dbReference type="SUPFAM" id="SSF52200">
    <property type="entry name" value="Toll/Interleukin receptor TIR domain"/>
    <property type="match status" value="1"/>
</dbReference>
<dbReference type="Proteomes" id="UP000808146">
    <property type="component" value="Unassembled WGS sequence"/>
</dbReference>
<gene>
    <name evidence="4" type="ORF">IPN75_00485</name>
</gene>
<feature type="transmembrane region" description="Helical" evidence="2">
    <location>
        <begin position="169"/>
        <end position="189"/>
    </location>
</feature>
<dbReference type="InterPro" id="IPR035897">
    <property type="entry name" value="Toll_tir_struct_dom_sf"/>
</dbReference>
<comment type="caution">
    <text evidence="4">The sequence shown here is derived from an EMBL/GenBank/DDBJ whole genome shotgun (WGS) entry which is preliminary data.</text>
</comment>
<dbReference type="Pfam" id="PF13676">
    <property type="entry name" value="TIR_2"/>
    <property type="match status" value="1"/>
</dbReference>
<evidence type="ECO:0000259" key="3">
    <source>
        <dbReference type="PROSITE" id="PS50104"/>
    </source>
</evidence>
<evidence type="ECO:0000313" key="5">
    <source>
        <dbReference type="Proteomes" id="UP000808146"/>
    </source>
</evidence>
<feature type="compositionally biased region" description="Polar residues" evidence="1">
    <location>
        <begin position="196"/>
        <end position="207"/>
    </location>
</feature>
<feature type="compositionally biased region" description="Low complexity" evidence="1">
    <location>
        <begin position="243"/>
        <end position="275"/>
    </location>
</feature>
<dbReference type="EMBL" id="JADKBR010000001">
    <property type="protein sequence ID" value="MBK8888942.1"/>
    <property type="molecule type" value="Genomic_DNA"/>
</dbReference>
<dbReference type="Gene3D" id="3.40.50.10140">
    <property type="entry name" value="Toll/interleukin-1 receptor homology (TIR) domain"/>
    <property type="match status" value="1"/>
</dbReference>
<keyword evidence="2" id="KW-1133">Transmembrane helix</keyword>